<evidence type="ECO:0000259" key="6">
    <source>
        <dbReference type="Pfam" id="PF00590"/>
    </source>
</evidence>
<reference evidence="8" key="1">
    <citation type="submission" date="2020-10" db="EMBL/GenBank/DDBJ databases">
        <authorList>
            <person name="Gilroy R."/>
        </authorList>
    </citation>
    <scope>NUCLEOTIDE SEQUENCE</scope>
    <source>
        <strain evidence="8">CHK178-757</strain>
    </source>
</reference>
<dbReference type="InterPro" id="IPR000878">
    <property type="entry name" value="4pyrrol_Mease"/>
</dbReference>
<dbReference type="GO" id="GO:0032259">
    <property type="term" value="P:methylation"/>
    <property type="evidence" value="ECO:0007669"/>
    <property type="project" value="UniProtKB-KW"/>
</dbReference>
<dbReference type="Pfam" id="PF13847">
    <property type="entry name" value="Methyltransf_31"/>
    <property type="match status" value="1"/>
</dbReference>
<dbReference type="PANTHER" id="PTHR43182:SF1">
    <property type="entry name" value="COBALT-PRECORRIN-7 C(5)-METHYLTRANSFERASE"/>
    <property type="match status" value="1"/>
</dbReference>
<sequence>MNQLVIIGGGPGNEKYILPAASEAMETADFVFADRRFIDQVTNPNKDIFGSLSQLPQRIREKLAQGSVAVVVSGDPLFYSLTRLLKANFPEESVTIIPGIGSLGYFAAKCQRTVEQAVYFSAHGRDLSVDTICSAAMDGKDVYLLCDKDHDPAWVARGLVEKGLGHMTVAAGSTLSYPDERIVTAPAAKVAKMTFDPLSVAAVFGRESGDKEGTQPVLPGQRTGQKPERSLLCDDAFIRDQTPMTREEVRWIILGKLGLMPGDTVWDIGAGTGSVSVECARFLQGSGGQVYSVERSLRAVALLKKNREKFGLDNMHILEGDAMEQIPSLPVPQKVFIGGSGRELKDILAFICRLGRNIKVITACVTMETQSEALNAYARLGFCDVDMVQVQISRAKPLGSYHILESGHPILLCMGRTGEPNEQN</sequence>
<dbReference type="AlphaFoldDB" id="A0A9D1JSH6"/>
<dbReference type="Proteomes" id="UP000823927">
    <property type="component" value="Unassembled WGS sequence"/>
</dbReference>
<dbReference type="EMBL" id="DVIT01000055">
    <property type="protein sequence ID" value="HIS48405.1"/>
    <property type="molecule type" value="Genomic_DNA"/>
</dbReference>
<evidence type="ECO:0000313" key="8">
    <source>
        <dbReference type="EMBL" id="HIS48405.1"/>
    </source>
</evidence>
<dbReference type="InterPro" id="IPR025714">
    <property type="entry name" value="Methyltranfer_dom"/>
</dbReference>
<evidence type="ECO:0000256" key="2">
    <source>
        <dbReference type="ARBA" id="ARBA00022573"/>
    </source>
</evidence>
<feature type="domain" description="Methyltransferase" evidence="7">
    <location>
        <begin position="262"/>
        <end position="333"/>
    </location>
</feature>
<evidence type="ECO:0000256" key="1">
    <source>
        <dbReference type="ARBA" id="ARBA00004953"/>
    </source>
</evidence>
<keyword evidence="2" id="KW-0169">Cobalamin biosynthesis</keyword>
<dbReference type="InterPro" id="IPR012818">
    <property type="entry name" value="CbiE"/>
</dbReference>
<reference evidence="8" key="2">
    <citation type="journal article" date="2021" name="PeerJ">
        <title>Extensive microbial diversity within the chicken gut microbiome revealed by metagenomics and culture.</title>
        <authorList>
            <person name="Gilroy R."/>
            <person name="Ravi A."/>
            <person name="Getino M."/>
            <person name="Pursley I."/>
            <person name="Horton D.L."/>
            <person name="Alikhan N.F."/>
            <person name="Baker D."/>
            <person name="Gharbi K."/>
            <person name="Hall N."/>
            <person name="Watson M."/>
            <person name="Adriaenssens E.M."/>
            <person name="Foster-Nyarko E."/>
            <person name="Jarju S."/>
            <person name="Secka A."/>
            <person name="Antonio M."/>
            <person name="Oren A."/>
            <person name="Chaudhuri R.R."/>
            <person name="La Ragione R."/>
            <person name="Hildebrand F."/>
            <person name="Pallen M.J."/>
        </authorList>
    </citation>
    <scope>NUCLEOTIDE SEQUENCE</scope>
    <source>
        <strain evidence="8">CHK178-757</strain>
    </source>
</reference>
<gene>
    <name evidence="8" type="primary">cbiE</name>
    <name evidence="8" type="ORF">IAB46_12795</name>
</gene>
<dbReference type="NCBIfam" id="TIGR02467">
    <property type="entry name" value="CbiE"/>
    <property type="match status" value="1"/>
</dbReference>
<proteinExistence type="predicted"/>
<evidence type="ECO:0000259" key="7">
    <source>
        <dbReference type="Pfam" id="PF13847"/>
    </source>
</evidence>
<comment type="caution">
    <text evidence="8">The sequence shown here is derived from an EMBL/GenBank/DDBJ whole genome shotgun (WGS) entry which is preliminary data.</text>
</comment>
<evidence type="ECO:0000256" key="3">
    <source>
        <dbReference type="ARBA" id="ARBA00022603"/>
    </source>
</evidence>
<dbReference type="GO" id="GO:0009236">
    <property type="term" value="P:cobalamin biosynthetic process"/>
    <property type="evidence" value="ECO:0007669"/>
    <property type="project" value="UniProtKB-KW"/>
</dbReference>
<dbReference type="InterPro" id="IPR014008">
    <property type="entry name" value="Cbl_synth_MTase_CbiT"/>
</dbReference>
<dbReference type="InterPro" id="IPR035996">
    <property type="entry name" value="4pyrrol_Methylase_sf"/>
</dbReference>
<dbReference type="SUPFAM" id="SSF53335">
    <property type="entry name" value="S-adenosyl-L-methionine-dependent methyltransferases"/>
    <property type="match status" value="1"/>
</dbReference>
<dbReference type="CDD" id="cd02440">
    <property type="entry name" value="AdoMet_MTases"/>
    <property type="match status" value="1"/>
</dbReference>
<dbReference type="Gene3D" id="3.40.50.150">
    <property type="entry name" value="Vaccinia Virus protein VP39"/>
    <property type="match status" value="1"/>
</dbReference>
<dbReference type="InterPro" id="IPR050714">
    <property type="entry name" value="Cobalamin_biosynth_MTase"/>
</dbReference>
<dbReference type="Gene3D" id="3.40.1010.10">
    <property type="entry name" value="Cobalt-precorrin-4 Transmethylase, Domain 1"/>
    <property type="match status" value="1"/>
</dbReference>
<dbReference type="CDD" id="cd11644">
    <property type="entry name" value="Precorrin-6Y-MT"/>
    <property type="match status" value="1"/>
</dbReference>
<name>A0A9D1JSH6_9FIRM</name>
<organism evidence="8 9">
    <name type="scientific">Candidatus Scybalocola faecigallinarum</name>
    <dbReference type="NCBI Taxonomy" id="2840941"/>
    <lineage>
        <taxon>Bacteria</taxon>
        <taxon>Bacillati</taxon>
        <taxon>Bacillota</taxon>
        <taxon>Clostridia</taxon>
        <taxon>Lachnospirales</taxon>
        <taxon>Lachnospiraceae</taxon>
        <taxon>Lachnospiraceae incertae sedis</taxon>
        <taxon>Candidatus Scybalocola (ex Gilroy et al. 2021)</taxon>
    </lineage>
</organism>
<dbReference type="SUPFAM" id="SSF53790">
    <property type="entry name" value="Tetrapyrrole methylase"/>
    <property type="match status" value="1"/>
</dbReference>
<protein>
    <submittedName>
        <fullName evidence="8">Precorrin-6y C5,15-methyltransferase (Decarboxylating) subunit CbiE</fullName>
    </submittedName>
</protein>
<comment type="pathway">
    <text evidence="1">Cofactor biosynthesis; adenosylcobalamin biosynthesis.</text>
</comment>
<dbReference type="GO" id="GO:0008276">
    <property type="term" value="F:protein methyltransferase activity"/>
    <property type="evidence" value="ECO:0007669"/>
    <property type="project" value="InterPro"/>
</dbReference>
<dbReference type="InterPro" id="IPR014777">
    <property type="entry name" value="4pyrrole_Mease_sub1"/>
</dbReference>
<evidence type="ECO:0000313" key="9">
    <source>
        <dbReference type="Proteomes" id="UP000823927"/>
    </source>
</evidence>
<keyword evidence="3" id="KW-0489">Methyltransferase</keyword>
<feature type="domain" description="Tetrapyrrole methylase" evidence="6">
    <location>
        <begin position="4"/>
        <end position="190"/>
    </location>
</feature>
<keyword evidence="4" id="KW-0808">Transferase</keyword>
<evidence type="ECO:0000256" key="4">
    <source>
        <dbReference type="ARBA" id="ARBA00022679"/>
    </source>
</evidence>
<dbReference type="InterPro" id="IPR029063">
    <property type="entry name" value="SAM-dependent_MTases_sf"/>
</dbReference>
<dbReference type="Pfam" id="PF00590">
    <property type="entry name" value="TP_methylase"/>
    <property type="match status" value="1"/>
</dbReference>
<dbReference type="NCBIfam" id="TIGR02469">
    <property type="entry name" value="CbiT"/>
    <property type="match status" value="1"/>
</dbReference>
<dbReference type="PANTHER" id="PTHR43182">
    <property type="entry name" value="COBALT-PRECORRIN-6B C(15)-METHYLTRANSFERASE (DECARBOXYLATING)"/>
    <property type="match status" value="1"/>
</dbReference>
<evidence type="ECO:0000256" key="5">
    <source>
        <dbReference type="ARBA" id="ARBA00022691"/>
    </source>
</evidence>
<keyword evidence="5" id="KW-0949">S-adenosyl-L-methionine</keyword>
<accession>A0A9D1JSH6</accession>